<dbReference type="InterPro" id="IPR036291">
    <property type="entry name" value="NAD(P)-bd_dom_sf"/>
</dbReference>
<dbReference type="InterPro" id="IPR001509">
    <property type="entry name" value="Epimerase_deHydtase"/>
</dbReference>
<evidence type="ECO:0000259" key="3">
    <source>
        <dbReference type="Pfam" id="PF01370"/>
    </source>
</evidence>
<feature type="domain" description="NAD-dependent epimerase/dehydratase" evidence="3">
    <location>
        <begin position="56"/>
        <end position="220"/>
    </location>
</feature>
<keyword evidence="5" id="KW-1185">Reference proteome</keyword>
<comment type="pathway">
    <text evidence="1">Bacterial outer membrane biogenesis; LPS O-antigen biosynthesis.</text>
</comment>
<dbReference type="AlphaFoldDB" id="A0A410GEJ7"/>
<evidence type="ECO:0000256" key="2">
    <source>
        <dbReference type="ARBA" id="ARBA00007637"/>
    </source>
</evidence>
<gene>
    <name evidence="4" type="ORF">CKA81_13170</name>
</gene>
<dbReference type="SUPFAM" id="SSF51735">
    <property type="entry name" value="NAD(P)-binding Rossmann-fold domains"/>
    <property type="match status" value="1"/>
</dbReference>
<comment type="similarity">
    <text evidence="2">Belongs to the NAD(P)-dependent epimerase/dehydratase family.</text>
</comment>
<dbReference type="Gene3D" id="3.40.50.720">
    <property type="entry name" value="NAD(P)-binding Rossmann-like Domain"/>
    <property type="match status" value="1"/>
</dbReference>
<organism evidence="4 5">
    <name type="scientific">Pollutimonas thiosulfatoxidans</name>
    <dbReference type="NCBI Taxonomy" id="2028345"/>
    <lineage>
        <taxon>Bacteria</taxon>
        <taxon>Pseudomonadati</taxon>
        <taxon>Pseudomonadota</taxon>
        <taxon>Betaproteobacteria</taxon>
        <taxon>Burkholderiales</taxon>
        <taxon>Alcaligenaceae</taxon>
        <taxon>Pollutimonas</taxon>
    </lineage>
</organism>
<dbReference type="Pfam" id="PF01370">
    <property type="entry name" value="Epimerase"/>
    <property type="match status" value="1"/>
</dbReference>
<name>A0A410GEJ7_9BURK</name>
<evidence type="ECO:0000313" key="5">
    <source>
        <dbReference type="Proteomes" id="UP000283474"/>
    </source>
</evidence>
<dbReference type="OrthoDB" id="9801056at2"/>
<protein>
    <recommendedName>
        <fullName evidence="3">NAD-dependent epimerase/dehydratase domain-containing protein</fullName>
    </recommendedName>
</protein>
<dbReference type="CDD" id="cd08946">
    <property type="entry name" value="SDR_e"/>
    <property type="match status" value="1"/>
</dbReference>
<dbReference type="KEGG" id="pus:CKA81_13170"/>
<reference evidence="4 5" key="1">
    <citation type="submission" date="2017-08" db="EMBL/GenBank/DDBJ databases">
        <authorList>
            <person name="Park S.-J."/>
            <person name="Kim H."/>
        </authorList>
    </citation>
    <scope>NUCLEOTIDE SEQUENCE [LARGE SCALE GENOMIC DNA]</scope>
    <source>
        <strain evidence="5">ye3</strain>
    </source>
</reference>
<dbReference type="EMBL" id="CP022987">
    <property type="protein sequence ID" value="QAA94685.1"/>
    <property type="molecule type" value="Genomic_DNA"/>
</dbReference>
<dbReference type="PANTHER" id="PTHR43000">
    <property type="entry name" value="DTDP-D-GLUCOSE 4,6-DEHYDRATASE-RELATED"/>
    <property type="match status" value="1"/>
</dbReference>
<dbReference type="Proteomes" id="UP000283474">
    <property type="component" value="Chromosome"/>
</dbReference>
<evidence type="ECO:0000313" key="4">
    <source>
        <dbReference type="EMBL" id="QAA94685.1"/>
    </source>
</evidence>
<sequence>MDGSCNQPCNLTRTYRFTDEDYDCRRHLVFGADVEAVLEKFANVVTAGRSHCDIGLDLRSPLEDFRIPADLDAIVNVASYFGGKSYEDIAQAQSVNVMGLMKLCEAATRSNAKHLVQISSIFAELDTTSHLYGAYSLTKRHSEEMAELHAAQFNLPLTILRPSQLYAVGDSQRKHQGFLYSLIDNVEQGKDVLIYGKNDALRNFIHTEDVAQIIALVIQSRTLGKYICASIQNVRLTEIANAAIEAFNSPSEVKFLEAKPNVPDVAFQLNDDIYRILHFYPQISLLAGMQKEAARRRKERENSR</sequence>
<accession>A0A410GEJ7</accession>
<proteinExistence type="inferred from homology"/>
<evidence type="ECO:0000256" key="1">
    <source>
        <dbReference type="ARBA" id="ARBA00005125"/>
    </source>
</evidence>